<keyword evidence="9" id="KW-1185">Reference proteome</keyword>
<dbReference type="GO" id="GO:0006520">
    <property type="term" value="P:amino acid metabolic process"/>
    <property type="evidence" value="ECO:0007669"/>
    <property type="project" value="InterPro"/>
</dbReference>
<dbReference type="EMBL" id="CP000909">
    <property type="protein sequence ID" value="ABY35564.1"/>
    <property type="molecule type" value="Genomic_DNA"/>
</dbReference>
<dbReference type="InterPro" id="IPR004839">
    <property type="entry name" value="Aminotransferase_I/II_large"/>
</dbReference>
<evidence type="ECO:0000256" key="5">
    <source>
        <dbReference type="ARBA" id="ARBA00022898"/>
    </source>
</evidence>
<dbReference type="KEGG" id="cau:Caur_2355"/>
<evidence type="ECO:0000256" key="2">
    <source>
        <dbReference type="ARBA" id="ARBA00007441"/>
    </source>
</evidence>
<dbReference type="SUPFAM" id="SSF53383">
    <property type="entry name" value="PLP-dependent transferases"/>
    <property type="match status" value="1"/>
</dbReference>
<protein>
    <recommendedName>
        <fullName evidence="6">Aminotransferase</fullName>
        <ecNumber evidence="6">2.6.1.-</ecNumber>
    </recommendedName>
</protein>
<dbReference type="GO" id="GO:0030170">
    <property type="term" value="F:pyridoxal phosphate binding"/>
    <property type="evidence" value="ECO:0007669"/>
    <property type="project" value="InterPro"/>
</dbReference>
<dbReference type="eggNOG" id="COG0436">
    <property type="taxonomic scope" value="Bacteria"/>
</dbReference>
<dbReference type="InterPro" id="IPR015422">
    <property type="entry name" value="PyrdxlP-dep_Trfase_small"/>
</dbReference>
<dbReference type="InterPro" id="IPR050596">
    <property type="entry name" value="AspAT/PAT-like"/>
</dbReference>
<feature type="domain" description="Aminotransferase class I/classII large" evidence="7">
    <location>
        <begin position="37"/>
        <end position="389"/>
    </location>
</feature>
<evidence type="ECO:0000256" key="6">
    <source>
        <dbReference type="RuleBase" id="RU000481"/>
    </source>
</evidence>
<comment type="cofactor">
    <cofactor evidence="1 6">
        <name>pyridoxal 5'-phosphate</name>
        <dbReference type="ChEBI" id="CHEBI:597326"/>
    </cofactor>
</comment>
<dbReference type="InterPro" id="IPR004838">
    <property type="entry name" value="NHTrfase_class1_PyrdxlP-BS"/>
</dbReference>
<dbReference type="CDD" id="cd00609">
    <property type="entry name" value="AAT_like"/>
    <property type="match status" value="1"/>
</dbReference>
<dbReference type="InParanoid" id="A9WGN2"/>
<evidence type="ECO:0000256" key="4">
    <source>
        <dbReference type="ARBA" id="ARBA00022679"/>
    </source>
</evidence>
<comment type="similarity">
    <text evidence="2 6">Belongs to the class-I pyridoxal-phosphate-dependent aminotransferase family.</text>
</comment>
<dbReference type="PROSITE" id="PS00105">
    <property type="entry name" value="AA_TRANSFER_CLASS_1"/>
    <property type="match status" value="1"/>
</dbReference>
<evidence type="ECO:0000313" key="9">
    <source>
        <dbReference type="Proteomes" id="UP000002008"/>
    </source>
</evidence>
<organism evidence="8 9">
    <name type="scientific">Chloroflexus aurantiacus (strain ATCC 29366 / DSM 635 / J-10-fl)</name>
    <dbReference type="NCBI Taxonomy" id="324602"/>
    <lineage>
        <taxon>Bacteria</taxon>
        <taxon>Bacillati</taxon>
        <taxon>Chloroflexota</taxon>
        <taxon>Chloroflexia</taxon>
        <taxon>Chloroflexales</taxon>
        <taxon>Chloroflexineae</taxon>
        <taxon>Chloroflexaceae</taxon>
        <taxon>Chloroflexus</taxon>
    </lineage>
</organism>
<proteinExistence type="inferred from homology"/>
<dbReference type="Gene3D" id="3.90.1150.10">
    <property type="entry name" value="Aspartate Aminotransferase, domain 1"/>
    <property type="match status" value="1"/>
</dbReference>
<evidence type="ECO:0000256" key="3">
    <source>
        <dbReference type="ARBA" id="ARBA00022576"/>
    </source>
</evidence>
<dbReference type="RefSeq" id="WP_012258218.1">
    <property type="nucleotide sequence ID" value="NC_010175.1"/>
</dbReference>
<sequence>MSARMDYRFARRLASLEASATAAMTARVAQMRAAGIKVISFSVGEPDFDTPEPIKQAAIAGIQANHTHYTPTGGTLELRKVIAARVSADQGLSYGIGQVTVTTGAKEALYLAFQALCDEGDEALIPAPYWVSYVEQAKLAGATPVTPQTSEQTGFKLTPDQLRASLSERTRIVVLNSPSNPTGAVYSAEELAALAAVLRDHPAIIITDEIYDAISYVPYTRLLRVAPDLAERTLVVNGAAKAYAMTGWRVGYVAGPQPIIEAIKAIQSHTSTHTSSISQDAALAAYTPNPDIEATVAAMTAEFQRRRDLILGLLAEIPGVTCTVPDGAFYVFPNVSALLNRPLRNGKVCTTSDELNLYLLEEAHIACVAGEAFGAPGYLRLSYATGSEEIRVGMQRFREAVLGNDAA</sequence>
<accession>A9WGN2</accession>
<gene>
    <name evidence="8" type="ordered locus">Caur_2355</name>
</gene>
<dbReference type="PANTHER" id="PTHR46383">
    <property type="entry name" value="ASPARTATE AMINOTRANSFERASE"/>
    <property type="match status" value="1"/>
</dbReference>
<dbReference type="EnsemblBacteria" id="ABY35564">
    <property type="protein sequence ID" value="ABY35564"/>
    <property type="gene ID" value="Caur_2355"/>
</dbReference>
<dbReference type="Proteomes" id="UP000002008">
    <property type="component" value="Chromosome"/>
</dbReference>
<dbReference type="PATRIC" id="fig|324602.8.peg.2669"/>
<keyword evidence="5" id="KW-0663">Pyridoxal phosphate</keyword>
<dbReference type="GO" id="GO:0008483">
    <property type="term" value="F:transaminase activity"/>
    <property type="evidence" value="ECO:0000318"/>
    <property type="project" value="GO_Central"/>
</dbReference>
<dbReference type="STRING" id="324602.Caur_2355"/>
<dbReference type="AlphaFoldDB" id="A9WGN2"/>
<evidence type="ECO:0000313" key="8">
    <source>
        <dbReference type="EMBL" id="ABY35564.1"/>
    </source>
</evidence>
<keyword evidence="4 6" id="KW-0808">Transferase</keyword>
<dbReference type="HOGENOM" id="CLU_017584_4_3_0"/>
<dbReference type="Pfam" id="PF00155">
    <property type="entry name" value="Aminotran_1_2"/>
    <property type="match status" value="1"/>
</dbReference>
<dbReference type="PANTHER" id="PTHR46383:SF1">
    <property type="entry name" value="ASPARTATE AMINOTRANSFERASE"/>
    <property type="match status" value="1"/>
</dbReference>
<reference evidence="9" key="1">
    <citation type="journal article" date="2011" name="BMC Genomics">
        <title>Complete genome sequence of the filamentous anoxygenic phototrophic bacterium Chloroflexus aurantiacus.</title>
        <authorList>
            <person name="Tang K.H."/>
            <person name="Barry K."/>
            <person name="Chertkov O."/>
            <person name="Dalin E."/>
            <person name="Han C.S."/>
            <person name="Hauser L.J."/>
            <person name="Honchak B.M."/>
            <person name="Karbach L.E."/>
            <person name="Land M.L."/>
            <person name="Lapidus A."/>
            <person name="Larimer F.W."/>
            <person name="Mikhailova N."/>
            <person name="Pitluck S."/>
            <person name="Pierson B.K."/>
            <person name="Blankenship R.E."/>
        </authorList>
    </citation>
    <scope>NUCLEOTIDE SEQUENCE [LARGE SCALE GENOMIC DNA]</scope>
    <source>
        <strain evidence="9">ATCC 29366 / DSM 635 / J-10-fl</strain>
    </source>
</reference>
<keyword evidence="3 6" id="KW-0032">Aminotransferase</keyword>
<name>A9WGN2_CHLAA</name>
<dbReference type="FunCoup" id="A9WGN2">
    <property type="interactions" value="444"/>
</dbReference>
<dbReference type="Gene3D" id="3.40.640.10">
    <property type="entry name" value="Type I PLP-dependent aspartate aminotransferase-like (Major domain)"/>
    <property type="match status" value="1"/>
</dbReference>
<dbReference type="FunFam" id="3.40.640.10:FF:000033">
    <property type="entry name" value="Aspartate aminotransferase"/>
    <property type="match status" value="1"/>
</dbReference>
<dbReference type="EC" id="2.6.1.-" evidence="6"/>
<dbReference type="InterPro" id="IPR015421">
    <property type="entry name" value="PyrdxlP-dep_Trfase_major"/>
</dbReference>
<evidence type="ECO:0000256" key="1">
    <source>
        <dbReference type="ARBA" id="ARBA00001933"/>
    </source>
</evidence>
<evidence type="ECO:0000259" key="7">
    <source>
        <dbReference type="Pfam" id="PF00155"/>
    </source>
</evidence>
<dbReference type="InterPro" id="IPR015424">
    <property type="entry name" value="PyrdxlP-dep_Trfase"/>
</dbReference>